<feature type="domain" description="2EXR" evidence="1">
    <location>
        <begin position="5"/>
        <end position="83"/>
    </location>
</feature>
<dbReference type="Pfam" id="PF20150">
    <property type="entry name" value="2EXR"/>
    <property type="match status" value="1"/>
</dbReference>
<dbReference type="PANTHER" id="PTHR35910:SF6">
    <property type="entry name" value="2EXR DOMAIN-CONTAINING PROTEIN"/>
    <property type="match status" value="1"/>
</dbReference>
<evidence type="ECO:0000313" key="2">
    <source>
        <dbReference type="EMBL" id="PMD35146.1"/>
    </source>
</evidence>
<proteinExistence type="predicted"/>
<gene>
    <name evidence="2" type="ORF">L207DRAFT_533302</name>
</gene>
<keyword evidence="3" id="KW-1185">Reference proteome</keyword>
<name>A0A2J6R9G7_HYAVF</name>
<organism evidence="2 3">
    <name type="scientific">Hyaloscypha variabilis (strain UAMH 11265 / GT02V1 / F)</name>
    <name type="common">Meliniomyces variabilis</name>
    <dbReference type="NCBI Taxonomy" id="1149755"/>
    <lineage>
        <taxon>Eukaryota</taxon>
        <taxon>Fungi</taxon>
        <taxon>Dikarya</taxon>
        <taxon>Ascomycota</taxon>
        <taxon>Pezizomycotina</taxon>
        <taxon>Leotiomycetes</taxon>
        <taxon>Helotiales</taxon>
        <taxon>Hyaloscyphaceae</taxon>
        <taxon>Hyaloscypha</taxon>
        <taxon>Hyaloscypha variabilis</taxon>
    </lineage>
</organism>
<accession>A0A2J6R9G7</accession>
<dbReference type="PANTHER" id="PTHR35910">
    <property type="entry name" value="2EXR DOMAIN-CONTAINING PROTEIN"/>
    <property type="match status" value="1"/>
</dbReference>
<dbReference type="AlphaFoldDB" id="A0A2J6R9G7"/>
<sequence>METTFTVFPQLPLELRSKVWRFALLLFPRVIELKSMKPANGLDKNTRPWWIAYPTSKPTLLSINRESRRILLPYYSAPFQARRISPRIGIEGLIISYYVDTLFINTEFQSSRHSDVLFRDLFGSYFSEVQDNLKRIACTETFWVKLVEEGYQKKIGAKRAGLMEEFTNLEEAIVVVTRTSPEHSVPWKLRQFVELHEGCEEWRRVEKELHPIFNSLRKERYNKRLCAKIETPSGT</sequence>
<reference evidence="2 3" key="1">
    <citation type="submission" date="2016-04" db="EMBL/GenBank/DDBJ databases">
        <title>A degradative enzymes factory behind the ericoid mycorrhizal symbiosis.</title>
        <authorList>
            <consortium name="DOE Joint Genome Institute"/>
            <person name="Martino E."/>
            <person name="Morin E."/>
            <person name="Grelet G."/>
            <person name="Kuo A."/>
            <person name="Kohler A."/>
            <person name="Daghino S."/>
            <person name="Barry K."/>
            <person name="Choi C."/>
            <person name="Cichocki N."/>
            <person name="Clum A."/>
            <person name="Copeland A."/>
            <person name="Hainaut M."/>
            <person name="Haridas S."/>
            <person name="Labutti K."/>
            <person name="Lindquist E."/>
            <person name="Lipzen A."/>
            <person name="Khouja H.-R."/>
            <person name="Murat C."/>
            <person name="Ohm R."/>
            <person name="Olson A."/>
            <person name="Spatafora J."/>
            <person name="Veneault-Fourrey C."/>
            <person name="Henrissat B."/>
            <person name="Grigoriev I."/>
            <person name="Martin F."/>
            <person name="Perotto S."/>
        </authorList>
    </citation>
    <scope>NUCLEOTIDE SEQUENCE [LARGE SCALE GENOMIC DNA]</scope>
    <source>
        <strain evidence="2 3">F</strain>
    </source>
</reference>
<dbReference type="EMBL" id="KZ613952">
    <property type="protein sequence ID" value="PMD35146.1"/>
    <property type="molecule type" value="Genomic_DNA"/>
</dbReference>
<evidence type="ECO:0000313" key="3">
    <source>
        <dbReference type="Proteomes" id="UP000235786"/>
    </source>
</evidence>
<protein>
    <recommendedName>
        <fullName evidence="1">2EXR domain-containing protein</fullName>
    </recommendedName>
</protein>
<evidence type="ECO:0000259" key="1">
    <source>
        <dbReference type="Pfam" id="PF20150"/>
    </source>
</evidence>
<dbReference type="InterPro" id="IPR045518">
    <property type="entry name" value="2EXR"/>
</dbReference>
<dbReference type="OrthoDB" id="3553482at2759"/>
<dbReference type="Proteomes" id="UP000235786">
    <property type="component" value="Unassembled WGS sequence"/>
</dbReference>